<feature type="compositionally biased region" description="Basic and acidic residues" evidence="12">
    <location>
        <begin position="410"/>
        <end position="428"/>
    </location>
</feature>
<evidence type="ECO:0000256" key="12">
    <source>
        <dbReference type="SAM" id="MobiDB-lite"/>
    </source>
</evidence>
<dbReference type="EC" id="3.6.4.13" evidence="2"/>
<evidence type="ECO:0000256" key="10">
    <source>
        <dbReference type="PROSITE-ProRule" id="PRU00552"/>
    </source>
</evidence>
<evidence type="ECO:0000256" key="11">
    <source>
        <dbReference type="RuleBase" id="RU000492"/>
    </source>
</evidence>
<evidence type="ECO:0000256" key="4">
    <source>
        <dbReference type="ARBA" id="ARBA00022801"/>
    </source>
</evidence>
<keyword evidence="8" id="KW-0539">Nucleus</keyword>
<dbReference type="GeneID" id="100378521"/>
<dbReference type="CDD" id="cd18787">
    <property type="entry name" value="SF2_C_DEAD"/>
    <property type="match status" value="1"/>
</dbReference>
<proteinExistence type="inferred from homology"/>
<dbReference type="Gene3D" id="3.40.50.300">
    <property type="entry name" value="P-loop containing nucleotide triphosphate hydrolases"/>
    <property type="match status" value="2"/>
</dbReference>
<dbReference type="PANTHER" id="PTHR47959">
    <property type="entry name" value="ATP-DEPENDENT RNA HELICASE RHLE-RELATED"/>
    <property type="match status" value="1"/>
</dbReference>
<dbReference type="InterPro" id="IPR011545">
    <property type="entry name" value="DEAD/DEAH_box_helicase_dom"/>
</dbReference>
<protein>
    <recommendedName>
        <fullName evidence="2">RNA helicase</fullName>
        <ecNumber evidence="2">3.6.4.13</ecNumber>
    </recommendedName>
</protein>
<dbReference type="InterPro" id="IPR001650">
    <property type="entry name" value="Helicase_C-like"/>
</dbReference>
<gene>
    <name evidence="17" type="primary">DDX47</name>
</gene>
<keyword evidence="4 11" id="KW-0378">Hydrolase</keyword>
<keyword evidence="16" id="KW-1185">Reference proteome</keyword>
<dbReference type="Pfam" id="PF00271">
    <property type="entry name" value="Helicase_C"/>
    <property type="match status" value="1"/>
</dbReference>
<evidence type="ECO:0000256" key="1">
    <source>
        <dbReference type="ARBA" id="ARBA00004123"/>
    </source>
</evidence>
<dbReference type="PROSITE" id="PS51194">
    <property type="entry name" value="HELICASE_CTER"/>
    <property type="match status" value="1"/>
</dbReference>
<keyword evidence="6 11" id="KW-0067">ATP-binding</keyword>
<name>A0ABM0GQT8_SACKO</name>
<evidence type="ECO:0000256" key="6">
    <source>
        <dbReference type="ARBA" id="ARBA00022840"/>
    </source>
</evidence>
<feature type="domain" description="Helicase ATP-binding" evidence="13">
    <location>
        <begin position="54"/>
        <end position="225"/>
    </location>
</feature>
<dbReference type="InterPro" id="IPR000629">
    <property type="entry name" value="RNA-helicase_DEAD-box_CS"/>
</dbReference>
<evidence type="ECO:0000259" key="15">
    <source>
        <dbReference type="PROSITE" id="PS51195"/>
    </source>
</evidence>
<dbReference type="Proteomes" id="UP000694865">
    <property type="component" value="Unplaced"/>
</dbReference>
<evidence type="ECO:0000259" key="14">
    <source>
        <dbReference type="PROSITE" id="PS51194"/>
    </source>
</evidence>
<comment type="subcellular location">
    <subcellularLocation>
        <location evidence="1">Nucleus</location>
    </subcellularLocation>
</comment>
<dbReference type="SMART" id="SM00490">
    <property type="entry name" value="HELICc"/>
    <property type="match status" value="1"/>
</dbReference>
<evidence type="ECO:0000313" key="16">
    <source>
        <dbReference type="Proteomes" id="UP000694865"/>
    </source>
</evidence>
<dbReference type="RefSeq" id="XP_002735268.1">
    <property type="nucleotide sequence ID" value="XM_002735222.2"/>
</dbReference>
<feature type="region of interest" description="Disordered" evidence="12">
    <location>
        <begin position="410"/>
        <end position="446"/>
    </location>
</feature>
<dbReference type="InterPro" id="IPR014001">
    <property type="entry name" value="Helicase_ATP-bd"/>
</dbReference>
<dbReference type="InterPro" id="IPR044765">
    <property type="entry name" value="DDX47/Rrp3_DEADc"/>
</dbReference>
<dbReference type="PROSITE" id="PS51195">
    <property type="entry name" value="Q_MOTIF"/>
    <property type="match status" value="1"/>
</dbReference>
<evidence type="ECO:0000256" key="3">
    <source>
        <dbReference type="ARBA" id="ARBA00022741"/>
    </source>
</evidence>
<dbReference type="CDD" id="cd17954">
    <property type="entry name" value="DEADc_DDX47"/>
    <property type="match status" value="1"/>
</dbReference>
<dbReference type="Pfam" id="PF00270">
    <property type="entry name" value="DEAD"/>
    <property type="match status" value="1"/>
</dbReference>
<organism evidence="16 17">
    <name type="scientific">Saccoglossus kowalevskii</name>
    <name type="common">Acorn worm</name>
    <dbReference type="NCBI Taxonomy" id="10224"/>
    <lineage>
        <taxon>Eukaryota</taxon>
        <taxon>Metazoa</taxon>
        <taxon>Hemichordata</taxon>
        <taxon>Enteropneusta</taxon>
        <taxon>Harrimaniidae</taxon>
        <taxon>Saccoglossus</taxon>
    </lineage>
</organism>
<evidence type="ECO:0000256" key="2">
    <source>
        <dbReference type="ARBA" id="ARBA00012552"/>
    </source>
</evidence>
<dbReference type="PROSITE" id="PS51192">
    <property type="entry name" value="HELICASE_ATP_BIND_1"/>
    <property type="match status" value="1"/>
</dbReference>
<dbReference type="GO" id="GO:0004386">
    <property type="term" value="F:helicase activity"/>
    <property type="evidence" value="ECO:0007669"/>
    <property type="project" value="UniProtKB-KW"/>
</dbReference>
<keyword evidence="7" id="KW-0694">RNA-binding</keyword>
<keyword evidence="5 11" id="KW-0347">Helicase</keyword>
<accession>A0ABM0GQT8</accession>
<feature type="compositionally biased region" description="Basic residues" evidence="12">
    <location>
        <begin position="437"/>
        <end position="446"/>
    </location>
</feature>
<feature type="domain" description="DEAD-box RNA helicase Q" evidence="15">
    <location>
        <begin position="23"/>
        <end position="51"/>
    </location>
</feature>
<dbReference type="SUPFAM" id="SSF52540">
    <property type="entry name" value="P-loop containing nucleoside triphosphate hydrolases"/>
    <property type="match status" value="1"/>
</dbReference>
<evidence type="ECO:0000256" key="7">
    <source>
        <dbReference type="ARBA" id="ARBA00022884"/>
    </source>
</evidence>
<dbReference type="SMART" id="SM00487">
    <property type="entry name" value="DEXDc"/>
    <property type="match status" value="1"/>
</dbReference>
<evidence type="ECO:0000259" key="13">
    <source>
        <dbReference type="PROSITE" id="PS51192"/>
    </source>
</evidence>
<keyword evidence="3 11" id="KW-0547">Nucleotide-binding</keyword>
<evidence type="ECO:0000256" key="9">
    <source>
        <dbReference type="ARBA" id="ARBA00024350"/>
    </source>
</evidence>
<dbReference type="InterPro" id="IPR014014">
    <property type="entry name" value="RNA_helicase_DEAD_Q_motif"/>
</dbReference>
<evidence type="ECO:0000313" key="17">
    <source>
        <dbReference type="RefSeq" id="XP_002735268.1"/>
    </source>
</evidence>
<evidence type="ECO:0000256" key="8">
    <source>
        <dbReference type="ARBA" id="ARBA00023242"/>
    </source>
</evidence>
<reference evidence="17" key="1">
    <citation type="submission" date="2025-08" db="UniProtKB">
        <authorList>
            <consortium name="RefSeq"/>
        </authorList>
    </citation>
    <scope>IDENTIFICATION</scope>
    <source>
        <tissue evidence="17">Testes</tissue>
    </source>
</reference>
<feature type="short sequence motif" description="Q motif" evidence="10">
    <location>
        <begin position="23"/>
        <end position="51"/>
    </location>
</feature>
<dbReference type="PANTHER" id="PTHR47959:SF20">
    <property type="entry name" value="RNA HELICASE"/>
    <property type="match status" value="1"/>
</dbReference>
<comment type="similarity">
    <text evidence="9">Belongs to the DEAD box helicase family. DDX47/RRP3 subfamily.</text>
</comment>
<dbReference type="InterPro" id="IPR050079">
    <property type="entry name" value="DEAD_box_RNA_helicase"/>
</dbReference>
<dbReference type="InterPro" id="IPR027417">
    <property type="entry name" value="P-loop_NTPase"/>
</dbReference>
<feature type="domain" description="Helicase C-terminal" evidence="14">
    <location>
        <begin position="236"/>
        <end position="396"/>
    </location>
</feature>
<sequence length="446" mass="50387">MAATVSVESAADDQKETTAQEPATFKSLGLVDVLCETCEQLKWKEPTKIQRESIPLALEGKDVIGLAETGSGKTGAFALPILQDLLEHPQRLFALILTPTRELAFQISEQFEALGSAIGIKCAVVVGGIDMMSQALQLAKKPHVVVATPGRLVDHLENTKGFNLRSVKYLVMDEADRILNMDFEIELDKILKVIPRERRTYLYSATMTKKVAKLQRASLKNPVKVEVNTKYQTVEKLLQYYLFIPSKYKDVYLVYILNELAGNSFMVFCSTCNNTQRVALMLRNLGLTAVPLHGQMSQNKRLGMLNKFKGKDRSILIATDVASRGLDIPHVDIVINFDIPTHSKDYIHRVGRTARAGKSGKAITFVTQYDVELYQRIEQLISKQLPLYPSEEEDVMMLVERVTEAQRYARMEMTDNDDKKRKGRRGDFDDSEESTGIRKKFKMKKK</sequence>
<dbReference type="PROSITE" id="PS00039">
    <property type="entry name" value="DEAD_ATP_HELICASE"/>
    <property type="match status" value="1"/>
</dbReference>
<evidence type="ECO:0000256" key="5">
    <source>
        <dbReference type="ARBA" id="ARBA00022806"/>
    </source>
</evidence>